<gene>
    <name evidence="1" type="ORF">UFOVP1264_82</name>
</gene>
<reference evidence="1" key="1">
    <citation type="submission" date="2020-05" db="EMBL/GenBank/DDBJ databases">
        <authorList>
            <person name="Chiriac C."/>
            <person name="Salcher M."/>
            <person name="Ghai R."/>
            <person name="Kavagutti S V."/>
        </authorList>
    </citation>
    <scope>NUCLEOTIDE SEQUENCE</scope>
</reference>
<sequence>MIRPKANIISIANSGYWRVIVHPMPQSNNSAKQDVTYVRGAATTVSNLTTTDPFGPATATLIFPSVTILDTPGMGELSWLVPEADVDIQWVHQERFDVSRISSDGTQITVKTKDVNGIAVGEKFVVSNTTYYSAQEFTVNSIVDSLTFTALSSIDEVDETVGQVVFRESVKYVWQGYFLSFEYGEDDAGGTLSVQCNGAMKQLDNFLAKPSYPDHPLTYEQVIEGIFSPSEKPSLRLSAIKPYAESVPDWWTTKFKSADYAGNTKRFSPQGLQENQAWSGMLTRATGSFEPCLNFVQGLLAGLQTQRGSFTILLDNNRRPYFKHRDRLAVPAEDTLTIDLLWPGVQVGITQDFSQRLNVVYGKGKALSGYTYSNIEISSDGKDAYYKPFAARPQVDPTENNSWLDKNKMRKEVSLSFYDGLDASEAEVVARKHLEMFSEPGITGQVTLKTDPLQGDVLYPRQTITAGMSILIKGIFGDQEGVLFHITEASCSEDSTVSLTIDSKFRDQVTVQEIRKRGKDSLVLTRILGIGQYQPNISDVLFPWSYDYSVASGYVPRKSAEMWKKGLTNSDTTKRIPSNIEFPWSDLVTNFAPVKGENKSNEAFFAKIPNAASKTNATSNWTAVGVPVTLAAQGQIIATKFAAFDAEGNPYRVPFHVSIWYENVNSTQMPILPLISTLSGEWNWKFVDNVKVTVHKKVTAKTRVCSVTNIKSGHGLKVGDWVKFTKCSIAGLNNTYQKIINVAEKSINFTVPNTIKSAVDKTVKLYTAFDFAGTADPSGALKYSTGQRYPFFESAWEQYDSNGSLGTNPLRLVGVPQIAGWGTFYQKAGYYPGSGPGPTTPNAVAPTGLFVDETPYSFNFVDRAGGIPANNEPYVYKEGTSIDNIEISKITAYVMFYCDQEWDDTEFLEDGSANPTFNTLIPRQKSVYFAGRLYYAPPNGQ</sequence>
<accession>A0A6J5RK96</accession>
<evidence type="ECO:0000313" key="1">
    <source>
        <dbReference type="EMBL" id="CAB4194627.1"/>
    </source>
</evidence>
<dbReference type="EMBL" id="LR797213">
    <property type="protein sequence ID" value="CAB4194627.1"/>
    <property type="molecule type" value="Genomic_DNA"/>
</dbReference>
<organism evidence="1">
    <name type="scientific">uncultured Caudovirales phage</name>
    <dbReference type="NCBI Taxonomy" id="2100421"/>
    <lineage>
        <taxon>Viruses</taxon>
        <taxon>Duplodnaviria</taxon>
        <taxon>Heunggongvirae</taxon>
        <taxon>Uroviricota</taxon>
        <taxon>Caudoviricetes</taxon>
        <taxon>Peduoviridae</taxon>
        <taxon>Maltschvirus</taxon>
        <taxon>Maltschvirus maltsch</taxon>
    </lineage>
</organism>
<name>A0A6J5RK96_9CAUD</name>
<protein>
    <submittedName>
        <fullName evidence="1">Uncharacterized protein</fullName>
    </submittedName>
</protein>
<proteinExistence type="predicted"/>